<accession>A0A934K744</accession>
<comment type="similarity">
    <text evidence="1 6 7">Belongs to the triosephosphate isomerase family.</text>
</comment>
<comment type="subunit">
    <text evidence="6 7">Homodimer.</text>
</comment>
<dbReference type="InterPro" id="IPR000652">
    <property type="entry name" value="Triosephosphate_isomerase"/>
</dbReference>
<dbReference type="Gene3D" id="3.20.20.70">
    <property type="entry name" value="Aldolase class I"/>
    <property type="match status" value="1"/>
</dbReference>
<dbReference type="EC" id="5.3.1.1" evidence="6 7"/>
<keyword evidence="2 6" id="KW-0312">Gluconeogenesis</keyword>
<feature type="binding site" evidence="6">
    <location>
        <begin position="224"/>
        <end position="225"/>
    </location>
    <ligand>
        <name>substrate</name>
    </ligand>
</feature>
<evidence type="ECO:0000256" key="6">
    <source>
        <dbReference type="HAMAP-Rule" id="MF_00147"/>
    </source>
</evidence>
<comment type="function">
    <text evidence="6">Involved in the gluconeogenesis. Catalyzes stereospecifically the conversion of dihydroxyacetone phosphate (DHAP) to D-glyceraldehyde-3-phosphate (G3P).</text>
</comment>
<organism evidence="8 9">
    <name type="scientific">Candidatus Nephthysia bennettiae</name>
    <dbReference type="NCBI Taxonomy" id="3127016"/>
    <lineage>
        <taxon>Bacteria</taxon>
        <taxon>Bacillati</taxon>
        <taxon>Candidatus Dormiibacterota</taxon>
        <taxon>Candidatus Dormibacteria</taxon>
        <taxon>Candidatus Dormibacterales</taxon>
        <taxon>Candidatus Dormibacteraceae</taxon>
        <taxon>Candidatus Nephthysia</taxon>
    </lineage>
</organism>
<dbReference type="PROSITE" id="PS51440">
    <property type="entry name" value="TIM_2"/>
    <property type="match status" value="1"/>
</dbReference>
<evidence type="ECO:0000313" key="9">
    <source>
        <dbReference type="Proteomes" id="UP000612893"/>
    </source>
</evidence>
<name>A0A934K744_9BACT</name>
<dbReference type="AlphaFoldDB" id="A0A934K744"/>
<evidence type="ECO:0000256" key="2">
    <source>
        <dbReference type="ARBA" id="ARBA00022432"/>
    </source>
</evidence>
<protein>
    <recommendedName>
        <fullName evidence="6 7">Triosephosphate isomerase</fullName>
        <shortName evidence="6">TIM</shortName>
        <shortName evidence="6">TPI</shortName>
        <ecNumber evidence="6 7">5.3.1.1</ecNumber>
    </recommendedName>
    <alternativeName>
        <fullName evidence="6">Triose-phosphate isomerase</fullName>
    </alternativeName>
</protein>
<dbReference type="CDD" id="cd00311">
    <property type="entry name" value="TIM"/>
    <property type="match status" value="1"/>
</dbReference>
<dbReference type="SUPFAM" id="SSF51351">
    <property type="entry name" value="Triosephosphate isomerase (TIM)"/>
    <property type="match status" value="1"/>
</dbReference>
<dbReference type="NCBIfam" id="TIGR00419">
    <property type="entry name" value="tim"/>
    <property type="match status" value="1"/>
</dbReference>
<evidence type="ECO:0000256" key="5">
    <source>
        <dbReference type="ARBA" id="ARBA00023235"/>
    </source>
</evidence>
<dbReference type="InterPro" id="IPR013785">
    <property type="entry name" value="Aldolase_TIM"/>
</dbReference>
<feature type="active site" description="Proton acceptor" evidence="6">
    <location>
        <position position="157"/>
    </location>
</feature>
<feature type="binding site" evidence="6">
    <location>
        <position position="203"/>
    </location>
    <ligand>
        <name>substrate</name>
    </ligand>
</feature>
<evidence type="ECO:0000256" key="4">
    <source>
        <dbReference type="ARBA" id="ARBA00023152"/>
    </source>
</evidence>
<comment type="pathway">
    <text evidence="6 7">Carbohydrate degradation; glycolysis; D-glyceraldehyde 3-phosphate from glycerone phosphate: step 1/1.</text>
</comment>
<dbReference type="GO" id="GO:0006096">
    <property type="term" value="P:glycolytic process"/>
    <property type="evidence" value="ECO:0007669"/>
    <property type="project" value="UniProtKB-UniRule"/>
</dbReference>
<comment type="subcellular location">
    <subcellularLocation>
        <location evidence="6 7">Cytoplasm</location>
    </subcellularLocation>
</comment>
<dbReference type="EMBL" id="JAEKNR010000083">
    <property type="protein sequence ID" value="MBJ7597883.1"/>
    <property type="molecule type" value="Genomic_DNA"/>
</dbReference>
<evidence type="ECO:0000256" key="1">
    <source>
        <dbReference type="ARBA" id="ARBA00007422"/>
    </source>
</evidence>
<evidence type="ECO:0000313" key="8">
    <source>
        <dbReference type="EMBL" id="MBJ7597883.1"/>
    </source>
</evidence>
<comment type="caution">
    <text evidence="6">Lacks conserved residue(s) required for the propagation of feature annotation.</text>
</comment>
<feature type="active site" description="Electrophile" evidence="6">
    <location>
        <position position="85"/>
    </location>
</feature>
<dbReference type="GO" id="GO:0004807">
    <property type="term" value="F:triose-phosphate isomerase activity"/>
    <property type="evidence" value="ECO:0007669"/>
    <property type="project" value="UniProtKB-UniRule"/>
</dbReference>
<dbReference type="GO" id="GO:0046166">
    <property type="term" value="P:glyceraldehyde-3-phosphate biosynthetic process"/>
    <property type="evidence" value="ECO:0007669"/>
    <property type="project" value="TreeGrafter"/>
</dbReference>
<dbReference type="PANTHER" id="PTHR21139">
    <property type="entry name" value="TRIOSEPHOSPHATE ISOMERASE"/>
    <property type="match status" value="1"/>
</dbReference>
<keyword evidence="5 6" id="KW-0413">Isomerase</keyword>
<gene>
    <name evidence="6" type="primary">tpiA</name>
    <name evidence="8" type="ORF">JF922_07325</name>
</gene>
<dbReference type="GO" id="GO:0019563">
    <property type="term" value="P:glycerol catabolic process"/>
    <property type="evidence" value="ECO:0007669"/>
    <property type="project" value="TreeGrafter"/>
</dbReference>
<dbReference type="InterPro" id="IPR035990">
    <property type="entry name" value="TIM_sf"/>
</dbReference>
<sequence>MNPARAAEAVELAQGVVEGARASAETVDVVVMPPFPWLTGVGEILNGSGVAMGAQNCFWEAAGAYTGEVSAAMLSGWCDWVLVGHSERRQHFGESDEWVSRKARAALSEDLKVMVCVGELDDQFEAGQTDAVIFGQLRAAIDYLPQGDSGRLAVAYEPVWAIGTGKNADPEHAYRTMRVIRTVLEESFGGEAAGRVRVLYGGSVNAGNIGSYVELPLCDGCLVGGASLKAHEFTRMIETVAEVYRGAAGDTAQST</sequence>
<keyword evidence="3 6" id="KW-0963">Cytoplasm</keyword>
<keyword evidence="4 6" id="KW-0324">Glycolysis</keyword>
<feature type="binding site" evidence="6">
    <location>
        <position position="163"/>
    </location>
    <ligand>
        <name>substrate</name>
    </ligand>
</feature>
<keyword evidence="9" id="KW-1185">Reference proteome</keyword>
<evidence type="ECO:0000256" key="3">
    <source>
        <dbReference type="ARBA" id="ARBA00022490"/>
    </source>
</evidence>
<comment type="catalytic activity">
    <reaction evidence="6 7">
        <text>D-glyceraldehyde 3-phosphate = dihydroxyacetone phosphate</text>
        <dbReference type="Rhea" id="RHEA:18585"/>
        <dbReference type="ChEBI" id="CHEBI:57642"/>
        <dbReference type="ChEBI" id="CHEBI:59776"/>
        <dbReference type="EC" id="5.3.1.1"/>
    </reaction>
</comment>
<dbReference type="GO" id="GO:0005829">
    <property type="term" value="C:cytosol"/>
    <property type="evidence" value="ECO:0007669"/>
    <property type="project" value="TreeGrafter"/>
</dbReference>
<proteinExistence type="inferred from homology"/>
<dbReference type="PANTHER" id="PTHR21139:SF42">
    <property type="entry name" value="TRIOSEPHOSPHATE ISOMERASE"/>
    <property type="match status" value="1"/>
</dbReference>
<dbReference type="Pfam" id="PF00121">
    <property type="entry name" value="TIM"/>
    <property type="match status" value="1"/>
</dbReference>
<comment type="caution">
    <text evidence="8">The sequence shown here is derived from an EMBL/GenBank/DDBJ whole genome shotgun (WGS) entry which is preliminary data.</text>
</comment>
<dbReference type="HAMAP" id="MF_00147_B">
    <property type="entry name" value="TIM_B"/>
    <property type="match status" value="1"/>
</dbReference>
<reference evidence="8" key="1">
    <citation type="submission" date="2020-10" db="EMBL/GenBank/DDBJ databases">
        <title>Ca. Dormibacterota MAGs.</title>
        <authorList>
            <person name="Montgomery K."/>
        </authorList>
    </citation>
    <scope>NUCLEOTIDE SEQUENCE [LARGE SCALE GENOMIC DNA]</scope>
    <source>
        <strain evidence="8">SC8812_S17_10</strain>
    </source>
</reference>
<dbReference type="InterPro" id="IPR022896">
    <property type="entry name" value="TrioseP_Isoase_bac/euk"/>
</dbReference>
<dbReference type="GO" id="GO:0006094">
    <property type="term" value="P:gluconeogenesis"/>
    <property type="evidence" value="ECO:0007669"/>
    <property type="project" value="UniProtKB-UniRule"/>
</dbReference>
<dbReference type="InterPro" id="IPR020861">
    <property type="entry name" value="Triosephosphate_isomerase_AS"/>
</dbReference>
<comment type="pathway">
    <text evidence="6 7">Carbohydrate biosynthesis; gluconeogenesis.</text>
</comment>
<dbReference type="Proteomes" id="UP000612893">
    <property type="component" value="Unassembled WGS sequence"/>
</dbReference>
<dbReference type="PROSITE" id="PS00171">
    <property type="entry name" value="TIM_1"/>
    <property type="match status" value="1"/>
</dbReference>
<evidence type="ECO:0000256" key="7">
    <source>
        <dbReference type="RuleBase" id="RU363013"/>
    </source>
</evidence>